<dbReference type="Proteomes" id="UP001213681">
    <property type="component" value="Unassembled WGS sequence"/>
</dbReference>
<accession>A0AAD6C1G5</accession>
<evidence type="ECO:0000313" key="2">
    <source>
        <dbReference type="EMBL" id="KAJ5443760.1"/>
    </source>
</evidence>
<name>A0AAD6C1G5_9EURO</name>
<dbReference type="AlphaFoldDB" id="A0AAD6C1G5"/>
<dbReference type="GO" id="GO:0006139">
    <property type="term" value="P:nucleobase-containing compound metabolic process"/>
    <property type="evidence" value="ECO:0007669"/>
    <property type="project" value="UniProtKB-ARBA"/>
</dbReference>
<dbReference type="GO" id="GO:0003824">
    <property type="term" value="F:catalytic activity"/>
    <property type="evidence" value="ECO:0007669"/>
    <property type="project" value="InterPro"/>
</dbReference>
<dbReference type="Gene3D" id="3.40.140.10">
    <property type="entry name" value="Cytidine Deaminase, domain 2"/>
    <property type="match status" value="1"/>
</dbReference>
<organism evidence="2 3">
    <name type="scientific">Penicillium daleae</name>
    <dbReference type="NCBI Taxonomy" id="63821"/>
    <lineage>
        <taxon>Eukaryota</taxon>
        <taxon>Fungi</taxon>
        <taxon>Dikarya</taxon>
        <taxon>Ascomycota</taxon>
        <taxon>Pezizomycotina</taxon>
        <taxon>Eurotiomycetes</taxon>
        <taxon>Eurotiomycetidae</taxon>
        <taxon>Eurotiales</taxon>
        <taxon>Aspergillaceae</taxon>
        <taxon>Penicillium</taxon>
    </lineage>
</organism>
<feature type="region of interest" description="Disordered" evidence="1">
    <location>
        <begin position="123"/>
        <end position="154"/>
    </location>
</feature>
<evidence type="ECO:0008006" key="4">
    <source>
        <dbReference type="Google" id="ProtNLM"/>
    </source>
</evidence>
<protein>
    <recommendedName>
        <fullName evidence="4">CMP/dCMP-type deaminase domain-containing protein</fullName>
    </recommendedName>
</protein>
<comment type="caution">
    <text evidence="2">The sequence shown here is derived from an EMBL/GenBank/DDBJ whole genome shotgun (WGS) entry which is preliminary data.</text>
</comment>
<dbReference type="InterPro" id="IPR016193">
    <property type="entry name" value="Cytidine_deaminase-like"/>
</dbReference>
<feature type="compositionally biased region" description="Polar residues" evidence="1">
    <location>
        <begin position="391"/>
        <end position="405"/>
    </location>
</feature>
<dbReference type="GeneID" id="81601257"/>
<dbReference type="EMBL" id="JAPVEA010000007">
    <property type="protein sequence ID" value="KAJ5443760.1"/>
    <property type="molecule type" value="Genomic_DNA"/>
</dbReference>
<reference evidence="2" key="1">
    <citation type="submission" date="2022-12" db="EMBL/GenBank/DDBJ databases">
        <authorList>
            <person name="Petersen C."/>
        </authorList>
    </citation>
    <scope>NUCLEOTIDE SEQUENCE</scope>
    <source>
        <strain evidence="2">IBT 16125</strain>
    </source>
</reference>
<dbReference type="SUPFAM" id="SSF53927">
    <property type="entry name" value="Cytidine deaminase-like"/>
    <property type="match status" value="1"/>
</dbReference>
<feature type="region of interest" description="Disordered" evidence="1">
    <location>
        <begin position="278"/>
        <end position="306"/>
    </location>
</feature>
<evidence type="ECO:0000256" key="1">
    <source>
        <dbReference type="SAM" id="MobiDB-lite"/>
    </source>
</evidence>
<keyword evidence="3" id="KW-1185">Reference proteome</keyword>
<proteinExistence type="predicted"/>
<sequence>MEPAEIVKAIEPLQGEVIPVRTIQETQPPEDFADAYVAEVNVKAASKVIKALDSAIPRDASLPMAHLRRFAKRIMLPEHLLAAIEADKSAPANNGQTIFVVIPPPYPDVETLQGILAPFAPLPRRRSSATPPMNSSRPSSPFSNPGSPEPQPPTIRLLKTRIPIYPPFNTAQAERWTRKMWPVVFNPAAPRSTVAPPPQILSRALESIKPRAGFYLSLARKVAEESRQSGRGRGVGAVIVDPAIEEELENNAWRQCRDPTERWMDAVLSVGGDARYARSEAGASSQADRHPGVAPNPASTSYDADLEGGPDLHALMRATELVARRRREDDEHLAQYTESVLPVTATDPQLSNELSPLESFFLDDVCGPSSPPERMATHLSPRKRKHEWPNPETTTVTWPDVNNETLDPADSFTTPLPAPPPSATAVGEPTIPTPTINHETSQQDSSGSPTPPQNSRIRTRSQGGYLCTDLDIYLSHEPCLCCSMGMLLSRFRAVIFPRAGRMPSGGIASEPVVAPTSVDSDSEDDFWGTHEVVGKSEDRLYYGLHWRKELNWRALGFEFVEHETKEDGEKVAVAFNGHGEDVAFHA</sequence>
<gene>
    <name evidence="2" type="ORF">N7458_007632</name>
</gene>
<dbReference type="RefSeq" id="XP_056763840.1">
    <property type="nucleotide sequence ID" value="XM_056911014.1"/>
</dbReference>
<feature type="region of interest" description="Disordered" evidence="1">
    <location>
        <begin position="369"/>
        <end position="460"/>
    </location>
</feature>
<evidence type="ECO:0000313" key="3">
    <source>
        <dbReference type="Proteomes" id="UP001213681"/>
    </source>
</evidence>
<feature type="compositionally biased region" description="Low complexity" evidence="1">
    <location>
        <begin position="131"/>
        <end position="146"/>
    </location>
</feature>
<reference evidence="2" key="2">
    <citation type="journal article" date="2023" name="IMA Fungus">
        <title>Comparative genomic study of the Penicillium genus elucidates a diverse pangenome and 15 lateral gene transfer events.</title>
        <authorList>
            <person name="Petersen C."/>
            <person name="Sorensen T."/>
            <person name="Nielsen M.R."/>
            <person name="Sondergaard T.E."/>
            <person name="Sorensen J.L."/>
            <person name="Fitzpatrick D.A."/>
            <person name="Frisvad J.C."/>
            <person name="Nielsen K.L."/>
        </authorList>
    </citation>
    <scope>NUCLEOTIDE SEQUENCE</scope>
    <source>
        <strain evidence="2">IBT 16125</strain>
    </source>
</reference>
<feature type="compositionally biased region" description="Polar residues" evidence="1">
    <location>
        <begin position="433"/>
        <end position="460"/>
    </location>
</feature>